<keyword evidence="8" id="KW-1185">Reference proteome</keyword>
<dbReference type="PROSITE" id="PS50249">
    <property type="entry name" value="MPN"/>
    <property type="match status" value="1"/>
</dbReference>
<gene>
    <name evidence="7" type="ORF">ACFOY1_15565</name>
</gene>
<evidence type="ECO:0000256" key="5">
    <source>
        <dbReference type="ARBA" id="ARBA00023049"/>
    </source>
</evidence>
<dbReference type="InterPro" id="IPR037518">
    <property type="entry name" value="MPN"/>
</dbReference>
<dbReference type="PANTHER" id="PTHR30471:SF3">
    <property type="entry name" value="UPF0758 PROTEIN YEES-RELATED"/>
    <property type="match status" value="1"/>
</dbReference>
<dbReference type="CDD" id="cd08071">
    <property type="entry name" value="MPN_DUF2466"/>
    <property type="match status" value="1"/>
</dbReference>
<dbReference type="InterPro" id="IPR001405">
    <property type="entry name" value="UPF0758"/>
</dbReference>
<evidence type="ECO:0000259" key="6">
    <source>
        <dbReference type="PROSITE" id="PS50249"/>
    </source>
</evidence>
<evidence type="ECO:0000313" key="7">
    <source>
        <dbReference type="EMBL" id="MFC4202374.1"/>
    </source>
</evidence>
<dbReference type="InterPro" id="IPR020891">
    <property type="entry name" value="UPF0758_CS"/>
</dbReference>
<reference evidence="8" key="1">
    <citation type="journal article" date="2019" name="Int. J. Syst. Evol. Microbiol.">
        <title>The Global Catalogue of Microorganisms (GCM) 10K type strain sequencing project: providing services to taxonomists for standard genome sequencing and annotation.</title>
        <authorList>
            <consortium name="The Broad Institute Genomics Platform"/>
            <consortium name="The Broad Institute Genome Sequencing Center for Infectious Disease"/>
            <person name="Wu L."/>
            <person name="Ma J."/>
        </authorList>
    </citation>
    <scope>NUCLEOTIDE SEQUENCE [LARGE SCALE GENOMIC DNA]</scope>
    <source>
        <strain evidence="8">LMG 24813</strain>
    </source>
</reference>
<accession>A0ABV8P2R8</accession>
<dbReference type="InterPro" id="IPR025657">
    <property type="entry name" value="RadC_JAB"/>
</dbReference>
<sequence length="178" mass="19937">MNTQQQMTLCESLPDNSYSTLMVQDVMGTYQPASHEAIIEAAQGILREQMRHAGLEMTNPKVVKAYLQCRMARLDHEVCWVLFLDSQYRLIEDQQMFRRTLSQASVYPREIVKESLRLNAAAIIMSHNHPSGCKEASRADIALTKHLKQALALVDVNLLDHIIVAGDSTVSLAESGLV</sequence>
<dbReference type="Gene3D" id="3.40.140.10">
    <property type="entry name" value="Cytidine Deaminase, domain 2"/>
    <property type="match status" value="1"/>
</dbReference>
<keyword evidence="1" id="KW-0645">Protease</keyword>
<evidence type="ECO:0000256" key="2">
    <source>
        <dbReference type="ARBA" id="ARBA00022723"/>
    </source>
</evidence>
<dbReference type="PANTHER" id="PTHR30471">
    <property type="entry name" value="DNA REPAIR PROTEIN RADC"/>
    <property type="match status" value="1"/>
</dbReference>
<dbReference type="EMBL" id="JBHSBV010000005">
    <property type="protein sequence ID" value="MFC4202374.1"/>
    <property type="molecule type" value="Genomic_DNA"/>
</dbReference>
<keyword evidence="5" id="KW-0482">Metalloprotease</keyword>
<dbReference type="Pfam" id="PF04002">
    <property type="entry name" value="RadC"/>
    <property type="match status" value="1"/>
</dbReference>
<dbReference type="Proteomes" id="UP001595848">
    <property type="component" value="Unassembled WGS sequence"/>
</dbReference>
<evidence type="ECO:0000313" key="8">
    <source>
        <dbReference type="Proteomes" id="UP001595848"/>
    </source>
</evidence>
<dbReference type="PROSITE" id="PS01302">
    <property type="entry name" value="UPF0758"/>
    <property type="match status" value="1"/>
</dbReference>
<keyword evidence="3" id="KW-0378">Hydrolase</keyword>
<keyword evidence="2" id="KW-0479">Metal-binding</keyword>
<organism evidence="7 8">
    <name type="scientific">Candidimonas humi</name>
    <dbReference type="NCBI Taxonomy" id="683355"/>
    <lineage>
        <taxon>Bacteria</taxon>
        <taxon>Pseudomonadati</taxon>
        <taxon>Pseudomonadota</taxon>
        <taxon>Betaproteobacteria</taxon>
        <taxon>Burkholderiales</taxon>
        <taxon>Alcaligenaceae</taxon>
        <taxon>Candidimonas</taxon>
    </lineage>
</organism>
<protein>
    <submittedName>
        <fullName evidence="7">JAB domain-containing protein</fullName>
    </submittedName>
</protein>
<evidence type="ECO:0000256" key="4">
    <source>
        <dbReference type="ARBA" id="ARBA00022833"/>
    </source>
</evidence>
<name>A0ABV8P2R8_9BURK</name>
<evidence type="ECO:0000256" key="1">
    <source>
        <dbReference type="ARBA" id="ARBA00022670"/>
    </source>
</evidence>
<dbReference type="RefSeq" id="WP_246600817.1">
    <property type="nucleotide sequence ID" value="NZ_JAHTBN010000010.1"/>
</dbReference>
<feature type="domain" description="MPN" evidence="6">
    <location>
        <begin position="56"/>
        <end position="178"/>
    </location>
</feature>
<proteinExistence type="predicted"/>
<comment type="caution">
    <text evidence="7">The sequence shown here is derived from an EMBL/GenBank/DDBJ whole genome shotgun (WGS) entry which is preliminary data.</text>
</comment>
<evidence type="ECO:0000256" key="3">
    <source>
        <dbReference type="ARBA" id="ARBA00022801"/>
    </source>
</evidence>
<keyword evidence="4" id="KW-0862">Zinc</keyword>